<evidence type="ECO:0000313" key="1">
    <source>
        <dbReference type="EMBL" id="KAI5439131.1"/>
    </source>
</evidence>
<dbReference type="Proteomes" id="UP001058974">
    <property type="component" value="Chromosome 2"/>
</dbReference>
<keyword evidence="2" id="KW-1185">Reference proteome</keyword>
<proteinExistence type="predicted"/>
<dbReference type="EMBL" id="JAMSHJ010000002">
    <property type="protein sequence ID" value="KAI5439131.1"/>
    <property type="molecule type" value="Genomic_DNA"/>
</dbReference>
<sequence>MCTSTLPASRPSMKEVLKILIGCRDPFGFTVRRLMNRLFYKISIDLSFDLLQWRSIVAEILQPELWAAAARRNAELAWL</sequence>
<reference evidence="1 2" key="1">
    <citation type="journal article" date="2022" name="Nat. Genet.">
        <title>Improved pea reference genome and pan-genome highlight genomic features and evolutionary characteristics.</title>
        <authorList>
            <person name="Yang T."/>
            <person name="Liu R."/>
            <person name="Luo Y."/>
            <person name="Hu S."/>
            <person name="Wang D."/>
            <person name="Wang C."/>
            <person name="Pandey M.K."/>
            <person name="Ge S."/>
            <person name="Xu Q."/>
            <person name="Li N."/>
            <person name="Li G."/>
            <person name="Huang Y."/>
            <person name="Saxena R.K."/>
            <person name="Ji Y."/>
            <person name="Li M."/>
            <person name="Yan X."/>
            <person name="He Y."/>
            <person name="Liu Y."/>
            <person name="Wang X."/>
            <person name="Xiang C."/>
            <person name="Varshney R.K."/>
            <person name="Ding H."/>
            <person name="Gao S."/>
            <person name="Zong X."/>
        </authorList>
    </citation>
    <scope>NUCLEOTIDE SEQUENCE [LARGE SCALE GENOMIC DNA]</scope>
    <source>
        <strain evidence="1 2">cv. Zhongwan 6</strain>
    </source>
</reference>
<protein>
    <submittedName>
        <fullName evidence="1">Uncharacterized protein</fullName>
    </submittedName>
</protein>
<comment type="caution">
    <text evidence="1">The sequence shown here is derived from an EMBL/GenBank/DDBJ whole genome shotgun (WGS) entry which is preliminary data.</text>
</comment>
<accession>A0A9D5BD21</accession>
<dbReference type="Gramene" id="Psat02G0477800-T1">
    <property type="protein sequence ID" value="KAI5439131.1"/>
    <property type="gene ID" value="KIW84_024778"/>
</dbReference>
<gene>
    <name evidence="1" type="ORF">KIW84_024778</name>
</gene>
<organism evidence="1 2">
    <name type="scientific">Pisum sativum</name>
    <name type="common">Garden pea</name>
    <name type="synonym">Lathyrus oleraceus</name>
    <dbReference type="NCBI Taxonomy" id="3888"/>
    <lineage>
        <taxon>Eukaryota</taxon>
        <taxon>Viridiplantae</taxon>
        <taxon>Streptophyta</taxon>
        <taxon>Embryophyta</taxon>
        <taxon>Tracheophyta</taxon>
        <taxon>Spermatophyta</taxon>
        <taxon>Magnoliopsida</taxon>
        <taxon>eudicotyledons</taxon>
        <taxon>Gunneridae</taxon>
        <taxon>Pentapetalae</taxon>
        <taxon>rosids</taxon>
        <taxon>fabids</taxon>
        <taxon>Fabales</taxon>
        <taxon>Fabaceae</taxon>
        <taxon>Papilionoideae</taxon>
        <taxon>50 kb inversion clade</taxon>
        <taxon>NPAAA clade</taxon>
        <taxon>Hologalegina</taxon>
        <taxon>IRL clade</taxon>
        <taxon>Fabeae</taxon>
        <taxon>Lathyrus</taxon>
    </lineage>
</organism>
<name>A0A9D5BD21_PEA</name>
<evidence type="ECO:0000313" key="2">
    <source>
        <dbReference type="Proteomes" id="UP001058974"/>
    </source>
</evidence>
<dbReference type="AlphaFoldDB" id="A0A9D5BD21"/>